<evidence type="ECO:0000313" key="3">
    <source>
        <dbReference type="Proteomes" id="UP001596513"/>
    </source>
</evidence>
<feature type="region of interest" description="Disordered" evidence="1">
    <location>
        <begin position="200"/>
        <end position="254"/>
    </location>
</feature>
<dbReference type="Proteomes" id="UP001596513">
    <property type="component" value="Unassembled WGS sequence"/>
</dbReference>
<gene>
    <name evidence="2" type="ORF">ACFQT0_26110</name>
</gene>
<protein>
    <recommendedName>
        <fullName evidence="4">RHS repeat-associated core domain-containing protein</fullName>
    </recommendedName>
</protein>
<sequence>MQTTNARNREGLVTTHLDWTGQPLQRVTLHRGPDYEPLMVQDFFAYDHTGRLRATRQQVGAETSPCCWRGGATTRWGSSWSTSLATGALAQAVDYAYNPRGWLTGLNNPHAPDPADLFNLSLHYERGFTRGYEQYSGNLTGQTWRGRDGAARLRLRLRPAQPFTAGRLRGGPAPWPRRPGPGTRRRTACLLWAGLRRQRQHWAPAAPGPAGAGHPHGAGPVRGGGPARLHLSGQPAAGRRRPNHGQPAPAPHGL</sequence>
<comment type="caution">
    <text evidence="2">The sequence shown here is derived from an EMBL/GenBank/DDBJ whole genome shotgun (WGS) entry which is preliminary data.</text>
</comment>
<dbReference type="RefSeq" id="WP_380206191.1">
    <property type="nucleotide sequence ID" value="NZ_JBHTEK010000002.1"/>
</dbReference>
<dbReference type="EMBL" id="JBHTEK010000002">
    <property type="protein sequence ID" value="MFC7670460.1"/>
    <property type="molecule type" value="Genomic_DNA"/>
</dbReference>
<keyword evidence="3" id="KW-1185">Reference proteome</keyword>
<name>A0ABW2UAA8_9BACT</name>
<evidence type="ECO:0008006" key="4">
    <source>
        <dbReference type="Google" id="ProtNLM"/>
    </source>
</evidence>
<accession>A0ABW2UAA8</accession>
<reference evidence="3" key="1">
    <citation type="journal article" date="2019" name="Int. J. Syst. Evol. Microbiol.">
        <title>The Global Catalogue of Microorganisms (GCM) 10K type strain sequencing project: providing services to taxonomists for standard genome sequencing and annotation.</title>
        <authorList>
            <consortium name="The Broad Institute Genomics Platform"/>
            <consortium name="The Broad Institute Genome Sequencing Center for Infectious Disease"/>
            <person name="Wu L."/>
            <person name="Ma J."/>
        </authorList>
    </citation>
    <scope>NUCLEOTIDE SEQUENCE [LARGE SCALE GENOMIC DNA]</scope>
    <source>
        <strain evidence="3">JCM 19635</strain>
    </source>
</reference>
<proteinExistence type="predicted"/>
<organism evidence="2 3">
    <name type="scientific">Hymenobacter humi</name>
    <dbReference type="NCBI Taxonomy" id="1411620"/>
    <lineage>
        <taxon>Bacteria</taxon>
        <taxon>Pseudomonadati</taxon>
        <taxon>Bacteroidota</taxon>
        <taxon>Cytophagia</taxon>
        <taxon>Cytophagales</taxon>
        <taxon>Hymenobacteraceae</taxon>
        <taxon>Hymenobacter</taxon>
    </lineage>
</organism>
<evidence type="ECO:0000313" key="2">
    <source>
        <dbReference type="EMBL" id="MFC7670460.1"/>
    </source>
</evidence>
<feature type="region of interest" description="Disordered" evidence="1">
    <location>
        <begin position="163"/>
        <end position="184"/>
    </location>
</feature>
<evidence type="ECO:0000256" key="1">
    <source>
        <dbReference type="SAM" id="MobiDB-lite"/>
    </source>
</evidence>
<feature type="compositionally biased region" description="Gly residues" evidence="1">
    <location>
        <begin position="210"/>
        <end position="226"/>
    </location>
</feature>